<gene>
    <name evidence="2" type="ORF">GCM10007390_00740</name>
</gene>
<sequence>MNDHIEDYFNQDLPPPEKAKFEEDLRQNPQLQEEVAFYLKTKQVLREQTLAERHAEWQKSAPAKTPVRRIPIWQYAAAAVVVLAMGWAWLWLSGTKELTEPRLAQAYVEQELDSLSVQMSGAADSLELAKDQYNKSKYDDALTIGNDLLRHNPNNGEALKVAGLAALRQQDYDLAIEYFHRLAGQPDLFYNPGKFYEAIAYLYRNRPSDKKKAKDLLEDVATSDQVGKAEKEQARQWLAELEGQ</sequence>
<comment type="caution">
    <text evidence="2">The sequence shown here is derived from an EMBL/GenBank/DDBJ whole genome shotgun (WGS) entry which is preliminary data.</text>
</comment>
<dbReference type="RefSeq" id="WP_189562291.1">
    <property type="nucleotide sequence ID" value="NZ_BMXF01000001.1"/>
</dbReference>
<dbReference type="Gene3D" id="1.25.40.10">
    <property type="entry name" value="Tetratricopeptide repeat domain"/>
    <property type="match status" value="1"/>
</dbReference>
<dbReference type="InterPro" id="IPR011990">
    <property type="entry name" value="TPR-like_helical_dom_sf"/>
</dbReference>
<dbReference type="SUPFAM" id="SSF48452">
    <property type="entry name" value="TPR-like"/>
    <property type="match status" value="1"/>
</dbReference>
<evidence type="ECO:0000256" key="1">
    <source>
        <dbReference type="SAM" id="Phobius"/>
    </source>
</evidence>
<name>A0A8J3D0U7_9BACT</name>
<protein>
    <recommendedName>
        <fullName evidence="4">Tetratricopeptide repeat protein</fullName>
    </recommendedName>
</protein>
<organism evidence="2 3">
    <name type="scientific">Persicitalea jodogahamensis</name>
    <dbReference type="NCBI Taxonomy" id="402147"/>
    <lineage>
        <taxon>Bacteria</taxon>
        <taxon>Pseudomonadati</taxon>
        <taxon>Bacteroidota</taxon>
        <taxon>Cytophagia</taxon>
        <taxon>Cytophagales</taxon>
        <taxon>Spirosomataceae</taxon>
        <taxon>Persicitalea</taxon>
    </lineage>
</organism>
<keyword evidence="1" id="KW-0472">Membrane</keyword>
<dbReference type="EMBL" id="BMXF01000001">
    <property type="protein sequence ID" value="GHB51994.1"/>
    <property type="molecule type" value="Genomic_DNA"/>
</dbReference>
<feature type="transmembrane region" description="Helical" evidence="1">
    <location>
        <begin position="72"/>
        <end position="92"/>
    </location>
</feature>
<dbReference type="AlphaFoldDB" id="A0A8J3D0U7"/>
<reference evidence="2 3" key="1">
    <citation type="journal article" date="2014" name="Int. J. Syst. Evol. Microbiol.">
        <title>Complete genome sequence of Corynebacterium casei LMG S-19264T (=DSM 44701T), isolated from a smear-ripened cheese.</title>
        <authorList>
            <consortium name="US DOE Joint Genome Institute (JGI-PGF)"/>
            <person name="Walter F."/>
            <person name="Albersmeier A."/>
            <person name="Kalinowski J."/>
            <person name="Ruckert C."/>
        </authorList>
    </citation>
    <scope>NUCLEOTIDE SEQUENCE [LARGE SCALE GENOMIC DNA]</scope>
    <source>
        <strain evidence="2 3">KCTC 12866</strain>
    </source>
</reference>
<dbReference type="Proteomes" id="UP000598271">
    <property type="component" value="Unassembled WGS sequence"/>
</dbReference>
<accession>A0A8J3D0U7</accession>
<proteinExistence type="predicted"/>
<evidence type="ECO:0008006" key="4">
    <source>
        <dbReference type="Google" id="ProtNLM"/>
    </source>
</evidence>
<keyword evidence="1" id="KW-1133">Transmembrane helix</keyword>
<dbReference type="Pfam" id="PF13432">
    <property type="entry name" value="TPR_16"/>
    <property type="match status" value="1"/>
</dbReference>
<keyword evidence="1" id="KW-0812">Transmembrane</keyword>
<evidence type="ECO:0000313" key="3">
    <source>
        <dbReference type="Proteomes" id="UP000598271"/>
    </source>
</evidence>
<keyword evidence="3" id="KW-1185">Reference proteome</keyword>
<evidence type="ECO:0000313" key="2">
    <source>
        <dbReference type="EMBL" id="GHB51994.1"/>
    </source>
</evidence>